<dbReference type="SUPFAM" id="SSF47413">
    <property type="entry name" value="lambda repressor-like DNA-binding domains"/>
    <property type="match status" value="1"/>
</dbReference>
<dbReference type="InterPro" id="IPR010982">
    <property type="entry name" value="Lambda_DNA-bd_dom_sf"/>
</dbReference>
<gene>
    <name evidence="2" type="ORF">DFP86_11143</name>
</gene>
<dbReference type="PROSITE" id="PS50943">
    <property type="entry name" value="HTH_CROC1"/>
    <property type="match status" value="1"/>
</dbReference>
<evidence type="ECO:0000313" key="2">
    <source>
        <dbReference type="EMBL" id="TDR76460.1"/>
    </source>
</evidence>
<name>A0A4R7B358_9NEIS</name>
<dbReference type="CDD" id="cd00093">
    <property type="entry name" value="HTH_XRE"/>
    <property type="match status" value="1"/>
</dbReference>
<accession>A0A4R7B358</accession>
<dbReference type="EMBL" id="SNZP01000011">
    <property type="protein sequence ID" value="TDR76460.1"/>
    <property type="molecule type" value="Genomic_DNA"/>
</dbReference>
<feature type="domain" description="HTH cro/C1-type" evidence="1">
    <location>
        <begin position="20"/>
        <end position="73"/>
    </location>
</feature>
<evidence type="ECO:0000259" key="1">
    <source>
        <dbReference type="PROSITE" id="PS50943"/>
    </source>
</evidence>
<protein>
    <submittedName>
        <fullName evidence="2">Xre family transcriptional regulator</fullName>
    </submittedName>
</protein>
<organism evidence="2 3">
    <name type="scientific">Paludibacterium purpuratum</name>
    <dbReference type="NCBI Taxonomy" id="1144873"/>
    <lineage>
        <taxon>Bacteria</taxon>
        <taxon>Pseudomonadati</taxon>
        <taxon>Pseudomonadota</taxon>
        <taxon>Betaproteobacteria</taxon>
        <taxon>Neisseriales</taxon>
        <taxon>Chromobacteriaceae</taxon>
        <taxon>Paludibacterium</taxon>
    </lineage>
</organism>
<dbReference type="Gene3D" id="1.10.260.40">
    <property type="entry name" value="lambda repressor-like DNA-binding domains"/>
    <property type="match status" value="1"/>
</dbReference>
<dbReference type="SMART" id="SM00530">
    <property type="entry name" value="HTH_XRE"/>
    <property type="match status" value="1"/>
</dbReference>
<dbReference type="GO" id="GO:0003677">
    <property type="term" value="F:DNA binding"/>
    <property type="evidence" value="ECO:0007669"/>
    <property type="project" value="InterPro"/>
</dbReference>
<sequence length="254" mass="29038">MVSHLYTLAMTETEHLVSAIKRHLKRQGMTYRDLAADIGLSEPGVKRMFASHRFTVERLVQISNLLGFTLAELAQDAMLSEKRLHMLTEAQERELVSDPRLLLVAVCVLNQWELQDIVGVYRLTEAECIERLVRLDRLGLIALLPNNRVRLQVARDFDWQPKGPIRSFFFDAGLGDFLRSDFTGRDQIIDFSHGMLTETACAAMHAEIKRLRQRFAELHLESLAVPLSKRHGIAMVVAFREWELAAFSLLRRGA</sequence>
<reference evidence="2 3" key="1">
    <citation type="submission" date="2019-03" db="EMBL/GenBank/DDBJ databases">
        <title>Genomic Encyclopedia of Type Strains, Phase III (KMG-III): the genomes of soil and plant-associated and newly described type strains.</title>
        <authorList>
            <person name="Whitman W."/>
        </authorList>
    </citation>
    <scope>NUCLEOTIDE SEQUENCE [LARGE SCALE GENOMIC DNA]</scope>
    <source>
        <strain evidence="2 3">CECT 8976</strain>
    </source>
</reference>
<keyword evidence="3" id="KW-1185">Reference proteome</keyword>
<dbReference type="Pfam" id="PF01381">
    <property type="entry name" value="HTH_3"/>
    <property type="match status" value="1"/>
</dbReference>
<comment type="caution">
    <text evidence="2">The sequence shown here is derived from an EMBL/GenBank/DDBJ whole genome shotgun (WGS) entry which is preliminary data.</text>
</comment>
<dbReference type="AlphaFoldDB" id="A0A4R7B358"/>
<dbReference type="Proteomes" id="UP000295611">
    <property type="component" value="Unassembled WGS sequence"/>
</dbReference>
<evidence type="ECO:0000313" key="3">
    <source>
        <dbReference type="Proteomes" id="UP000295611"/>
    </source>
</evidence>
<proteinExistence type="predicted"/>
<dbReference type="InterPro" id="IPR001387">
    <property type="entry name" value="Cro/C1-type_HTH"/>
</dbReference>